<evidence type="ECO:0000313" key="1">
    <source>
        <dbReference type="EMBL" id="CRK96742.1"/>
    </source>
</evidence>
<evidence type="ECO:0000313" key="2">
    <source>
        <dbReference type="Proteomes" id="UP000183832"/>
    </source>
</evidence>
<sequence>MPDNLKDFREWKTSERNCIYIAVVEEKWGSSTWGASNYAKLGYVFGEYEYSCIRTFMQVFGIPNIRRIFGTLFAEY</sequence>
<organism evidence="1 2">
    <name type="scientific">Clunio marinus</name>
    <dbReference type="NCBI Taxonomy" id="568069"/>
    <lineage>
        <taxon>Eukaryota</taxon>
        <taxon>Metazoa</taxon>
        <taxon>Ecdysozoa</taxon>
        <taxon>Arthropoda</taxon>
        <taxon>Hexapoda</taxon>
        <taxon>Insecta</taxon>
        <taxon>Pterygota</taxon>
        <taxon>Neoptera</taxon>
        <taxon>Endopterygota</taxon>
        <taxon>Diptera</taxon>
        <taxon>Nematocera</taxon>
        <taxon>Chironomoidea</taxon>
        <taxon>Chironomidae</taxon>
        <taxon>Clunio</taxon>
    </lineage>
</organism>
<name>A0A1J1ICP1_9DIPT</name>
<proteinExistence type="predicted"/>
<dbReference type="AlphaFoldDB" id="A0A1J1ICP1"/>
<keyword evidence="2" id="KW-1185">Reference proteome</keyword>
<dbReference type="Proteomes" id="UP000183832">
    <property type="component" value="Unassembled WGS sequence"/>
</dbReference>
<accession>A0A1J1ICP1</accession>
<protein>
    <submittedName>
        <fullName evidence="1">CLUMA_CG010130, isoform A</fullName>
    </submittedName>
</protein>
<reference evidence="1 2" key="1">
    <citation type="submission" date="2015-04" db="EMBL/GenBank/DDBJ databases">
        <authorList>
            <person name="Syromyatnikov M.Y."/>
            <person name="Popov V.N."/>
        </authorList>
    </citation>
    <scope>NUCLEOTIDE SEQUENCE [LARGE SCALE GENOMIC DNA]</scope>
</reference>
<dbReference type="EMBL" id="CVRI01000044">
    <property type="protein sequence ID" value="CRK96742.1"/>
    <property type="molecule type" value="Genomic_DNA"/>
</dbReference>
<gene>
    <name evidence="1" type="ORF">CLUMA_CG010130</name>
</gene>